<dbReference type="Proteomes" id="UP000287857">
    <property type="component" value="Unassembled WGS sequence"/>
</dbReference>
<protein>
    <recommendedName>
        <fullName evidence="1">N-acetyltransferase domain-containing protein</fullName>
    </recommendedName>
</protein>
<dbReference type="InterPro" id="IPR016181">
    <property type="entry name" value="Acyl_CoA_acyltransferase"/>
</dbReference>
<dbReference type="PROSITE" id="PS51186">
    <property type="entry name" value="GNAT"/>
    <property type="match status" value="1"/>
</dbReference>
<reference evidence="2 3" key="1">
    <citation type="submission" date="2017-05" db="EMBL/GenBank/DDBJ databases">
        <title>Vagococcus spp. assemblies.</title>
        <authorList>
            <person name="Gulvik C.A."/>
        </authorList>
    </citation>
    <scope>NUCLEOTIDE SEQUENCE [LARGE SCALE GENOMIC DNA]</scope>
    <source>
        <strain evidence="2 3">SS1995</strain>
    </source>
</reference>
<dbReference type="RefSeq" id="WP_125984222.1">
    <property type="nucleotide sequence ID" value="NZ_NGJS01000010.1"/>
</dbReference>
<dbReference type="AlphaFoldDB" id="A0A429ZX61"/>
<dbReference type="Pfam" id="PF13673">
    <property type="entry name" value="Acetyltransf_10"/>
    <property type="match status" value="1"/>
</dbReference>
<dbReference type="EMBL" id="NGJS01000010">
    <property type="protein sequence ID" value="RST98444.1"/>
    <property type="molecule type" value="Genomic_DNA"/>
</dbReference>
<dbReference type="InterPro" id="IPR000182">
    <property type="entry name" value="GNAT_dom"/>
</dbReference>
<accession>A0A429ZX61</accession>
<comment type="caution">
    <text evidence="2">The sequence shown here is derived from an EMBL/GenBank/DDBJ whole genome shotgun (WGS) entry which is preliminary data.</text>
</comment>
<sequence length="150" mass="17581">MFSIQFNNEPWVRAAAFDLRTAIFVNEQGIHPTQEFDEHDTDDTEYLVLFDKNKMPVGTSRYVQDDAVTLRIDRLCVDEKWRYKKVGSRLVLETEHRGRRNGCLISKVHAEKHAVPFYEKLGYSRTSDDFIEDGIICQKMEKELFSNVCQ</sequence>
<dbReference type="GO" id="GO:0016747">
    <property type="term" value="F:acyltransferase activity, transferring groups other than amino-acyl groups"/>
    <property type="evidence" value="ECO:0007669"/>
    <property type="project" value="InterPro"/>
</dbReference>
<dbReference type="Gene3D" id="3.40.630.30">
    <property type="match status" value="1"/>
</dbReference>
<dbReference type="CDD" id="cd04301">
    <property type="entry name" value="NAT_SF"/>
    <property type="match status" value="1"/>
</dbReference>
<keyword evidence="3" id="KW-1185">Reference proteome</keyword>
<feature type="domain" description="N-acetyltransferase" evidence="1">
    <location>
        <begin position="4"/>
        <end position="142"/>
    </location>
</feature>
<organism evidence="2 3">
    <name type="scientific">Vagococcus vulneris</name>
    <dbReference type="NCBI Taxonomy" id="1977869"/>
    <lineage>
        <taxon>Bacteria</taxon>
        <taxon>Bacillati</taxon>
        <taxon>Bacillota</taxon>
        <taxon>Bacilli</taxon>
        <taxon>Lactobacillales</taxon>
        <taxon>Enterococcaceae</taxon>
        <taxon>Vagococcus</taxon>
    </lineage>
</organism>
<dbReference type="OrthoDB" id="9796171at2"/>
<evidence type="ECO:0000313" key="3">
    <source>
        <dbReference type="Proteomes" id="UP000287857"/>
    </source>
</evidence>
<gene>
    <name evidence="2" type="ORF">CBF37_07990</name>
</gene>
<proteinExistence type="predicted"/>
<evidence type="ECO:0000259" key="1">
    <source>
        <dbReference type="PROSITE" id="PS51186"/>
    </source>
</evidence>
<dbReference type="SUPFAM" id="SSF55729">
    <property type="entry name" value="Acyl-CoA N-acyltransferases (Nat)"/>
    <property type="match status" value="1"/>
</dbReference>
<evidence type="ECO:0000313" key="2">
    <source>
        <dbReference type="EMBL" id="RST98444.1"/>
    </source>
</evidence>
<name>A0A429ZX61_9ENTE</name>